<evidence type="ECO:0000256" key="6">
    <source>
        <dbReference type="ARBA" id="ARBA00022970"/>
    </source>
</evidence>
<dbReference type="InterPro" id="IPR000515">
    <property type="entry name" value="MetI-like"/>
</dbReference>
<keyword evidence="4" id="KW-1003">Cell membrane</keyword>
<keyword evidence="12" id="KW-1185">Reference proteome</keyword>
<evidence type="ECO:0000313" key="11">
    <source>
        <dbReference type="EMBL" id="GAA1100651.1"/>
    </source>
</evidence>
<dbReference type="InterPro" id="IPR043429">
    <property type="entry name" value="ArtM/GltK/GlnP/TcyL/YhdX-like"/>
</dbReference>
<evidence type="ECO:0000256" key="7">
    <source>
        <dbReference type="ARBA" id="ARBA00022989"/>
    </source>
</evidence>
<evidence type="ECO:0000259" key="10">
    <source>
        <dbReference type="PROSITE" id="PS50928"/>
    </source>
</evidence>
<dbReference type="InterPro" id="IPR010065">
    <property type="entry name" value="AA_ABC_transptr_permease_3TM"/>
</dbReference>
<evidence type="ECO:0000256" key="5">
    <source>
        <dbReference type="ARBA" id="ARBA00022692"/>
    </source>
</evidence>
<comment type="caution">
    <text evidence="11">The sequence shown here is derived from an EMBL/GenBank/DDBJ whole genome shotgun (WGS) entry which is preliminary data.</text>
</comment>
<feature type="transmembrane region" description="Helical" evidence="9">
    <location>
        <begin position="51"/>
        <end position="75"/>
    </location>
</feature>
<comment type="subcellular location">
    <subcellularLocation>
        <location evidence="1 9">Cell membrane</location>
        <topology evidence="1 9">Multi-pass membrane protein</topology>
    </subcellularLocation>
</comment>
<keyword evidence="8 9" id="KW-0472">Membrane</keyword>
<dbReference type="PROSITE" id="PS50928">
    <property type="entry name" value="ABC_TM1"/>
    <property type="match status" value="1"/>
</dbReference>
<keyword evidence="3 9" id="KW-0813">Transport</keyword>
<evidence type="ECO:0000256" key="1">
    <source>
        <dbReference type="ARBA" id="ARBA00004651"/>
    </source>
</evidence>
<feature type="transmembrane region" description="Helical" evidence="9">
    <location>
        <begin position="95"/>
        <end position="115"/>
    </location>
</feature>
<keyword evidence="7 9" id="KW-1133">Transmembrane helix</keyword>
<feature type="transmembrane region" description="Helical" evidence="9">
    <location>
        <begin position="199"/>
        <end position="218"/>
    </location>
</feature>
<evidence type="ECO:0000256" key="2">
    <source>
        <dbReference type="ARBA" id="ARBA00010072"/>
    </source>
</evidence>
<dbReference type="Proteomes" id="UP001501581">
    <property type="component" value="Unassembled WGS sequence"/>
</dbReference>
<keyword evidence="5 9" id="KW-0812">Transmembrane</keyword>
<dbReference type="SUPFAM" id="SSF161098">
    <property type="entry name" value="MetI-like"/>
    <property type="match status" value="1"/>
</dbReference>
<reference evidence="12" key="1">
    <citation type="journal article" date="2019" name="Int. J. Syst. Evol. Microbiol.">
        <title>The Global Catalogue of Microorganisms (GCM) 10K type strain sequencing project: providing services to taxonomists for standard genome sequencing and annotation.</title>
        <authorList>
            <consortium name="The Broad Institute Genomics Platform"/>
            <consortium name="The Broad Institute Genome Sequencing Center for Infectious Disease"/>
            <person name="Wu L."/>
            <person name="Ma J."/>
        </authorList>
    </citation>
    <scope>NUCLEOTIDE SEQUENCE [LARGE SCALE GENOMIC DNA]</scope>
    <source>
        <strain evidence="12">JCM 13008</strain>
    </source>
</reference>
<dbReference type="Gene3D" id="1.10.3720.10">
    <property type="entry name" value="MetI-like"/>
    <property type="match status" value="1"/>
</dbReference>
<proteinExistence type="inferred from homology"/>
<name>A0ABP4EDW7_9ACTN</name>
<keyword evidence="6" id="KW-0029">Amino-acid transport</keyword>
<organism evidence="11 12">
    <name type="scientific">Nocardioides dubius</name>
    <dbReference type="NCBI Taxonomy" id="317019"/>
    <lineage>
        <taxon>Bacteria</taxon>
        <taxon>Bacillati</taxon>
        <taxon>Actinomycetota</taxon>
        <taxon>Actinomycetes</taxon>
        <taxon>Propionibacteriales</taxon>
        <taxon>Nocardioidaceae</taxon>
        <taxon>Nocardioides</taxon>
    </lineage>
</organism>
<dbReference type="PANTHER" id="PTHR30614">
    <property type="entry name" value="MEMBRANE COMPONENT OF AMINO ACID ABC TRANSPORTER"/>
    <property type="match status" value="1"/>
</dbReference>
<dbReference type="NCBIfam" id="TIGR01726">
    <property type="entry name" value="HEQRo_perm_3TM"/>
    <property type="match status" value="1"/>
</dbReference>
<evidence type="ECO:0000256" key="4">
    <source>
        <dbReference type="ARBA" id="ARBA00022475"/>
    </source>
</evidence>
<evidence type="ECO:0000256" key="3">
    <source>
        <dbReference type="ARBA" id="ARBA00022448"/>
    </source>
</evidence>
<evidence type="ECO:0000256" key="8">
    <source>
        <dbReference type="ARBA" id="ARBA00023136"/>
    </source>
</evidence>
<protein>
    <submittedName>
        <fullName evidence="11">Amino acid ABC transporter permease</fullName>
    </submittedName>
</protein>
<feature type="domain" description="ABC transmembrane type-1" evidence="10">
    <location>
        <begin position="15"/>
        <end position="219"/>
    </location>
</feature>
<dbReference type="PANTHER" id="PTHR30614:SF37">
    <property type="entry name" value="AMINO-ACID ABC TRANSPORTER PERMEASE PROTEIN YHDX-RELATED"/>
    <property type="match status" value="1"/>
</dbReference>
<gene>
    <name evidence="11" type="ORF">GCM10009668_18290</name>
</gene>
<evidence type="ECO:0000313" key="12">
    <source>
        <dbReference type="Proteomes" id="UP001501581"/>
    </source>
</evidence>
<comment type="similarity">
    <text evidence="2">Belongs to the binding-protein-dependent transport system permease family. HisMQ subfamily.</text>
</comment>
<dbReference type="Pfam" id="PF00528">
    <property type="entry name" value="BPD_transp_1"/>
    <property type="match status" value="1"/>
</dbReference>
<dbReference type="EMBL" id="BAAALG010000007">
    <property type="protein sequence ID" value="GAA1100651.1"/>
    <property type="molecule type" value="Genomic_DNA"/>
</dbReference>
<evidence type="ECO:0000256" key="9">
    <source>
        <dbReference type="RuleBase" id="RU363032"/>
    </source>
</evidence>
<dbReference type="RefSeq" id="WP_343993585.1">
    <property type="nucleotide sequence ID" value="NZ_BAAALG010000007.1"/>
</dbReference>
<sequence>MEAVLDDFDTYLKAFGYTLLLFLVAGVASMIIGTFLAACRVSPVPVLRGAAATWVTLVRNTPLVIVFGTLSFMAPMLWTRLNFRWVDVHIGPFDFTAFFSAAVLALSLYTSAFVCEAMRSGINAVPLGQAEAARAIGLPFSGVMTQVVLPQALRASVPPLASVQIALIKNTSVAAVFGVAEATSRMTSFNNDFASQRTSIFLCFAVGYIVLVEIFSFFSSRLERRWRVAR</sequence>
<dbReference type="InterPro" id="IPR035906">
    <property type="entry name" value="MetI-like_sf"/>
</dbReference>
<accession>A0ABP4EDW7</accession>
<feature type="transmembrane region" description="Helical" evidence="9">
    <location>
        <begin position="14"/>
        <end position="39"/>
    </location>
</feature>
<dbReference type="CDD" id="cd06261">
    <property type="entry name" value="TM_PBP2"/>
    <property type="match status" value="1"/>
</dbReference>